<dbReference type="OrthoDB" id="197676at2759"/>
<dbReference type="STRING" id="6412.T1EVN0"/>
<dbReference type="GO" id="GO:0045944">
    <property type="term" value="P:positive regulation of transcription by RNA polymerase II"/>
    <property type="evidence" value="ECO:0000318"/>
    <property type="project" value="GO_Central"/>
</dbReference>
<keyword evidence="9" id="KW-1185">Reference proteome</keyword>
<evidence type="ECO:0000256" key="2">
    <source>
        <dbReference type="ARBA" id="ARBA00022737"/>
    </source>
</evidence>
<evidence type="ECO:0000256" key="5">
    <source>
        <dbReference type="SAM" id="Coils"/>
    </source>
</evidence>
<feature type="region of interest" description="Disordered" evidence="6">
    <location>
        <begin position="150"/>
        <end position="170"/>
    </location>
</feature>
<name>T1EVN0_HELRO</name>
<feature type="compositionally biased region" description="Low complexity" evidence="6">
    <location>
        <begin position="858"/>
        <end position="878"/>
    </location>
</feature>
<dbReference type="EMBL" id="KB097639">
    <property type="protein sequence ID" value="ESN92540.1"/>
    <property type="molecule type" value="Genomic_DNA"/>
</dbReference>
<dbReference type="PROSITE" id="PS51073">
    <property type="entry name" value="RPEL"/>
    <property type="match status" value="1"/>
</dbReference>
<dbReference type="GeneID" id="20200630"/>
<feature type="region of interest" description="Disordered" evidence="6">
    <location>
        <begin position="856"/>
        <end position="878"/>
    </location>
</feature>
<dbReference type="EnsemblMetazoa" id="HelroT164612">
    <property type="protein sequence ID" value="HelroP164612"/>
    <property type="gene ID" value="HelroG164612"/>
</dbReference>
<feature type="coiled-coil region" evidence="5">
    <location>
        <begin position="810"/>
        <end position="837"/>
    </location>
</feature>
<dbReference type="CTD" id="20200630"/>
<evidence type="ECO:0000313" key="8">
    <source>
        <dbReference type="EnsemblMetazoa" id="HelroP164612"/>
    </source>
</evidence>
<accession>T1EVN0</accession>
<feature type="compositionally biased region" description="Low complexity" evidence="6">
    <location>
        <begin position="906"/>
        <end position="920"/>
    </location>
</feature>
<dbReference type="InterPro" id="IPR043451">
    <property type="entry name" value="Myocardin-like"/>
</dbReference>
<keyword evidence="3" id="KW-0539">Nucleus</keyword>
<evidence type="ECO:0000256" key="1">
    <source>
        <dbReference type="ARBA" id="ARBA00004123"/>
    </source>
</evidence>
<evidence type="ECO:0000256" key="4">
    <source>
        <dbReference type="PROSITE-ProRule" id="PRU00401"/>
    </source>
</evidence>
<comment type="subcellular location">
    <subcellularLocation>
        <location evidence="1">Nucleus</location>
    </subcellularLocation>
</comment>
<evidence type="ECO:0000256" key="3">
    <source>
        <dbReference type="ARBA" id="ARBA00023242"/>
    </source>
</evidence>
<evidence type="ECO:0000256" key="6">
    <source>
        <dbReference type="SAM" id="MobiDB-lite"/>
    </source>
</evidence>
<dbReference type="AlphaFoldDB" id="T1EVN0"/>
<proteinExistence type="predicted"/>
<reference evidence="8" key="3">
    <citation type="submission" date="2015-06" db="UniProtKB">
        <authorList>
            <consortium name="EnsemblMetazoa"/>
        </authorList>
    </citation>
    <scope>IDENTIFICATION</scope>
</reference>
<dbReference type="Proteomes" id="UP000015101">
    <property type="component" value="Unassembled WGS sequence"/>
</dbReference>
<feature type="region of interest" description="Disordered" evidence="6">
    <location>
        <begin position="895"/>
        <end position="920"/>
    </location>
</feature>
<evidence type="ECO:0000313" key="7">
    <source>
        <dbReference type="EMBL" id="ESN92540.1"/>
    </source>
</evidence>
<gene>
    <name evidence="8" type="primary">20200630</name>
    <name evidence="7" type="ORF">HELRODRAFT_164612</name>
</gene>
<dbReference type="GO" id="GO:0005634">
    <property type="term" value="C:nucleus"/>
    <property type="evidence" value="ECO:0000318"/>
    <property type="project" value="GO_Central"/>
</dbReference>
<dbReference type="RefSeq" id="XP_009028878.1">
    <property type="nucleotide sequence ID" value="XM_009030630.1"/>
</dbReference>
<keyword evidence="5" id="KW-0175">Coiled coil</keyword>
<feature type="repeat" description="RPEL" evidence="4">
    <location>
        <begin position="73"/>
        <end position="98"/>
    </location>
</feature>
<organism evidence="8 9">
    <name type="scientific">Helobdella robusta</name>
    <name type="common">Californian leech</name>
    <dbReference type="NCBI Taxonomy" id="6412"/>
    <lineage>
        <taxon>Eukaryota</taxon>
        <taxon>Metazoa</taxon>
        <taxon>Spiralia</taxon>
        <taxon>Lophotrochozoa</taxon>
        <taxon>Annelida</taxon>
        <taxon>Clitellata</taxon>
        <taxon>Hirudinea</taxon>
        <taxon>Rhynchobdellida</taxon>
        <taxon>Glossiphoniidae</taxon>
        <taxon>Helobdella</taxon>
    </lineage>
</organism>
<dbReference type="EMBL" id="AMQM01001739">
    <property type="status" value="NOT_ANNOTATED_CDS"/>
    <property type="molecule type" value="Genomic_DNA"/>
</dbReference>
<dbReference type="PANTHER" id="PTHR22793">
    <property type="entry name" value="MYOCARDIN-RELATED TRANSCRIPTION FACTOR-RELATED"/>
    <property type="match status" value="1"/>
</dbReference>
<dbReference type="PANTHER" id="PTHR22793:SF12">
    <property type="entry name" value="MYOCARDIN-RELATED TRANSCRIPTION FACTOR, ISOFORM H"/>
    <property type="match status" value="1"/>
</dbReference>
<dbReference type="OMA" id="HAKARTH"/>
<evidence type="ECO:0000313" key="9">
    <source>
        <dbReference type="Proteomes" id="UP000015101"/>
    </source>
</evidence>
<dbReference type="eggNOG" id="ENOG502QU1Z">
    <property type="taxonomic scope" value="Eukaryota"/>
</dbReference>
<keyword evidence="2" id="KW-0677">Repeat</keyword>
<sequence>MTSTEESVDGRISRSFFYHIIVQFLIYFKGLNRRLKLRRTIPELVNQGIYPKLNTPMAFTEQLRHLEQAKARDSLQKKLKLRPDRDCLVQHHILEDTHPLVDRSLQDKQKLLKKFRLQDNLNDLLSHRPGPLDLLSKNILLLDEDASPLSQNGDENAAAAAAHDSTVSPPSNDDDFVDFFSAGEFNLIANEQTSALFDGDSNDISFSPDDNTLANRNSYNSDVTAYTKNNNFSFMFDRNADVHIHSSPSPSSFSSFSPVQKYFNVETSAATSTLANVHVCAVASDSFHTSNNASNVSNNASNVSNNASNNASSIPPAPDIMPLLRITQMQHDKSFVKNSATSTLSSSSLPTTTTTTMTTITSSALVTTSTIFTHNISLNNFTVSTGSTYRQQKSQKKIRTKPSTTKPKQIKFHEYKGPPQTTKSKPKYETLQILKEQQQQLMQWQVGPTKNNLLNAYPPLIERPSQTSLSSGTLLKSSDAEKPKVKLSSTLSINLCSTNNQQLNNNKLNSSTKQTIASSSWAEIHKLEKSNSLSDVKRLNNVSCIHPININSLTCTNVIILNTSQNAVSNLNFDSQSVMTSNQNFVSPGIFHRAVIPSNGVCDTKLLNRREDFEEIKMNELKFESGRNDTTASSSSTLMEDPMSFGSLWTTAINQSGSNVSQLNNYNKFFYGNNTNNSNNNANIDNNNKTAFIYNVNSLINVEDTNQLLTSINLKNKMMNIDNNNINKNINNNSNNNRNNACLQLALPMETENFIEKPIQFGRADSLNESTSNKLALANAHELAKSADCNDNSERHQMTSALDVSLEGRLLQYEQKIMNLESNLHEQQLKYEAVMQELNVKNKIIHLLLTYSNKHPSNKSTASNSFSSFKQQQSQRVPQQHIQLQQRVTQLQQGPHLKLHQHEQQQHQLQQLQQHQQKQQIHFTPENQNMGADRSKRVDHDMQQYIDKQQSIHECFKQFSIIKDNVDSVFNVKNDNVSNGINKDSNENDNSININCNYQQQHILSKINSTSSINKNLFKKPHYHFQRQPSFFLNSDSQINNLTNITDINRTNSLVSDVLTGENNVTLKSLPLPPMLTETSFSISNVKQMYPSAFSQQTDSSEESFATVQTLASSIQEQLKDSINVERPSQEMEHSLEDVLDVIRSSATELFSGENDVGSSSNDPGNIGGIKNFIRCEATSKVVGADVASQDVYHTMPDFELMDYLAQIVGIE</sequence>
<dbReference type="Gene3D" id="6.10.140.2040">
    <property type="match status" value="1"/>
</dbReference>
<dbReference type="InterPro" id="IPR004018">
    <property type="entry name" value="RPEL_repeat"/>
</dbReference>
<dbReference type="SMART" id="SM00707">
    <property type="entry name" value="RPEL"/>
    <property type="match status" value="3"/>
</dbReference>
<evidence type="ECO:0008006" key="10">
    <source>
        <dbReference type="Google" id="ProtNLM"/>
    </source>
</evidence>
<dbReference type="Gene3D" id="6.10.150.10">
    <property type="match status" value="1"/>
</dbReference>
<dbReference type="GO" id="GO:0003713">
    <property type="term" value="F:transcription coactivator activity"/>
    <property type="evidence" value="ECO:0000318"/>
    <property type="project" value="GO_Central"/>
</dbReference>
<protein>
    <recommendedName>
        <fullName evidence="10">Phosphatase and actin regulator</fullName>
    </recommendedName>
</protein>
<dbReference type="HOGENOM" id="CLU_269638_0_0_1"/>
<reference evidence="9" key="1">
    <citation type="submission" date="2012-12" db="EMBL/GenBank/DDBJ databases">
        <authorList>
            <person name="Hellsten U."/>
            <person name="Grimwood J."/>
            <person name="Chapman J.A."/>
            <person name="Shapiro H."/>
            <person name="Aerts A."/>
            <person name="Otillar R.P."/>
            <person name="Terry A.Y."/>
            <person name="Boore J.L."/>
            <person name="Simakov O."/>
            <person name="Marletaz F."/>
            <person name="Cho S.-J."/>
            <person name="Edsinger-Gonzales E."/>
            <person name="Havlak P."/>
            <person name="Kuo D.-H."/>
            <person name="Larsson T."/>
            <person name="Lv J."/>
            <person name="Arendt D."/>
            <person name="Savage R."/>
            <person name="Osoegawa K."/>
            <person name="de Jong P."/>
            <person name="Lindberg D.R."/>
            <person name="Seaver E.C."/>
            <person name="Weisblat D.A."/>
            <person name="Putnam N.H."/>
            <person name="Grigoriev I.V."/>
            <person name="Rokhsar D.S."/>
        </authorList>
    </citation>
    <scope>NUCLEOTIDE SEQUENCE</scope>
</reference>
<reference evidence="7 9" key="2">
    <citation type="journal article" date="2013" name="Nature">
        <title>Insights into bilaterian evolution from three spiralian genomes.</title>
        <authorList>
            <person name="Simakov O."/>
            <person name="Marletaz F."/>
            <person name="Cho S.J."/>
            <person name="Edsinger-Gonzales E."/>
            <person name="Havlak P."/>
            <person name="Hellsten U."/>
            <person name="Kuo D.H."/>
            <person name="Larsson T."/>
            <person name="Lv J."/>
            <person name="Arendt D."/>
            <person name="Savage R."/>
            <person name="Osoegawa K."/>
            <person name="de Jong P."/>
            <person name="Grimwood J."/>
            <person name="Chapman J.A."/>
            <person name="Shapiro H."/>
            <person name="Aerts A."/>
            <person name="Otillar R.P."/>
            <person name="Terry A.Y."/>
            <person name="Boore J.L."/>
            <person name="Grigoriev I.V."/>
            <person name="Lindberg D.R."/>
            <person name="Seaver E.C."/>
            <person name="Weisblat D.A."/>
            <person name="Putnam N.H."/>
            <person name="Rokhsar D.S."/>
        </authorList>
    </citation>
    <scope>NUCLEOTIDE SEQUENCE</scope>
</reference>
<dbReference type="InParanoid" id="T1EVN0"/>
<dbReference type="KEGG" id="hro:HELRODRAFT_164612"/>